<gene>
    <name evidence="2" type="ORF">Aory04_000822800</name>
</gene>
<organism evidence="2 3">
    <name type="scientific">Aspergillus oryzae</name>
    <name type="common">Yellow koji mold</name>
    <dbReference type="NCBI Taxonomy" id="5062"/>
    <lineage>
        <taxon>Eukaryota</taxon>
        <taxon>Fungi</taxon>
        <taxon>Dikarya</taxon>
        <taxon>Ascomycota</taxon>
        <taxon>Pezizomycotina</taxon>
        <taxon>Eurotiomycetes</taxon>
        <taxon>Eurotiomycetidae</taxon>
        <taxon>Eurotiales</taxon>
        <taxon>Aspergillaceae</taxon>
        <taxon>Aspergillus</taxon>
        <taxon>Aspergillus subgen. Circumdati</taxon>
    </lineage>
</organism>
<feature type="region of interest" description="Disordered" evidence="1">
    <location>
        <begin position="1"/>
        <end position="28"/>
    </location>
</feature>
<evidence type="ECO:0000313" key="2">
    <source>
        <dbReference type="EMBL" id="GMG32513.1"/>
    </source>
</evidence>
<proteinExistence type="predicted"/>
<sequence>MSNVFTRNDVGEPEDQGRHEQNDGTFNGALPDILRRLTSLEQSLTAAPCQSSAAGDQRGFPPPGLSALFHNEILENPPSNGKHSRRFYEFSWGPELPVGKEFLLRLPDLFDLPHVKIDTSALLVYYNVLLQGLFMDRGLGQRRKDYASYMYRKLLEHAKDWDFEAQPTPTDLYAALLLVRCAVIMNRNIYSTDSNPVKDFCNKLVFR</sequence>
<evidence type="ECO:0000313" key="3">
    <source>
        <dbReference type="Proteomes" id="UP001165205"/>
    </source>
</evidence>
<dbReference type="EMBL" id="BSYA01000102">
    <property type="protein sequence ID" value="GMG32513.1"/>
    <property type="molecule type" value="Genomic_DNA"/>
</dbReference>
<protein>
    <submittedName>
        <fullName evidence="2">Unnamed protein product</fullName>
    </submittedName>
</protein>
<comment type="caution">
    <text evidence="2">The sequence shown here is derived from an EMBL/GenBank/DDBJ whole genome shotgun (WGS) entry which is preliminary data.</text>
</comment>
<reference evidence="2" key="1">
    <citation type="submission" date="2023-04" db="EMBL/GenBank/DDBJ databases">
        <title>Aspergillus oryzae NBRC 4228.</title>
        <authorList>
            <person name="Ichikawa N."/>
            <person name="Sato H."/>
            <person name="Tonouchi N."/>
        </authorList>
    </citation>
    <scope>NUCLEOTIDE SEQUENCE</scope>
    <source>
        <strain evidence="2">NBRC 4228</strain>
    </source>
</reference>
<evidence type="ECO:0000256" key="1">
    <source>
        <dbReference type="SAM" id="MobiDB-lite"/>
    </source>
</evidence>
<dbReference type="AlphaFoldDB" id="A0AAN4YRK9"/>
<name>A0AAN4YRK9_ASPOZ</name>
<dbReference type="Proteomes" id="UP001165205">
    <property type="component" value="Unassembled WGS sequence"/>
</dbReference>
<accession>A0AAN4YRK9</accession>